<sequence>MDWLERYRGEKLIIATKHAKEAVIGPVMQEAFGFIYEASHQLDTDLLGTFSGEIERTLSPLEAARKKCEWAMDLYGLDVAMASEGSFGAHPKYVFVPGGTELLVLVDRKNGLEIDVQATTTETNFNWKEVIPGQDFSEFLEQIKFPSHALIVKNSSPDFSQLEKGINSYESLYMVVDQFLQKYGKCILETDMRAMHNPTRMKQIEKLAHQLVEKMKVLCPTCAFPGYSITDFQSGLPCSLCQKPTSSILKVIRQCKKCGYQEENLYPDLKEFEDPMYCDFCNP</sequence>
<dbReference type="InterPro" id="IPR046612">
    <property type="entry name" value="DUF6671"/>
</dbReference>
<evidence type="ECO:0000313" key="3">
    <source>
        <dbReference type="Proteomes" id="UP000289455"/>
    </source>
</evidence>
<gene>
    <name evidence="2" type="ORF">ESB04_07650</name>
</gene>
<keyword evidence="3" id="KW-1185">Reference proteome</keyword>
<name>A0A4Q1BZ41_9BACT</name>
<dbReference type="EMBL" id="SDHY01000004">
    <property type="protein sequence ID" value="RXK48822.1"/>
    <property type="molecule type" value="Genomic_DNA"/>
</dbReference>
<dbReference type="OrthoDB" id="9793837at2"/>
<comment type="caution">
    <text evidence="2">The sequence shown here is derived from an EMBL/GenBank/DDBJ whole genome shotgun (WGS) entry which is preliminary data.</text>
</comment>
<evidence type="ECO:0000259" key="1">
    <source>
        <dbReference type="Pfam" id="PF20376"/>
    </source>
</evidence>
<accession>A0A4Q1BZ41</accession>
<evidence type="ECO:0000313" key="2">
    <source>
        <dbReference type="EMBL" id="RXK48822.1"/>
    </source>
</evidence>
<dbReference type="AlphaFoldDB" id="A0A4Q1BZ41"/>
<organism evidence="2 3">
    <name type="scientific">Aquirufa rosea</name>
    <dbReference type="NCBI Taxonomy" id="2509241"/>
    <lineage>
        <taxon>Bacteria</taxon>
        <taxon>Pseudomonadati</taxon>
        <taxon>Bacteroidota</taxon>
        <taxon>Cytophagia</taxon>
        <taxon>Cytophagales</taxon>
        <taxon>Flectobacillaceae</taxon>
        <taxon>Aquirufa</taxon>
    </lineage>
</organism>
<dbReference type="RefSeq" id="WP_129027146.1">
    <property type="nucleotide sequence ID" value="NZ_SDHY01000004.1"/>
</dbReference>
<proteinExistence type="predicted"/>
<dbReference type="Proteomes" id="UP000289455">
    <property type="component" value="Unassembled WGS sequence"/>
</dbReference>
<protein>
    <recommendedName>
        <fullName evidence="1">DUF6671 domain-containing protein</fullName>
    </recommendedName>
</protein>
<reference evidence="2 3" key="1">
    <citation type="submission" date="2019-01" db="EMBL/GenBank/DDBJ databases">
        <title>Cytophagaceae bacterium strain CAR-16.</title>
        <authorList>
            <person name="Chen W.-M."/>
        </authorList>
    </citation>
    <scope>NUCLEOTIDE SEQUENCE [LARGE SCALE GENOMIC DNA]</scope>
    <source>
        <strain evidence="2 3">CAR-16</strain>
    </source>
</reference>
<dbReference type="Pfam" id="PF20376">
    <property type="entry name" value="DUF6671"/>
    <property type="match status" value="1"/>
</dbReference>
<feature type="domain" description="DUF6671" evidence="1">
    <location>
        <begin position="67"/>
        <end position="283"/>
    </location>
</feature>